<dbReference type="KEGG" id="rrd:RradSPS_0849"/>
<dbReference type="Proteomes" id="UP000025229">
    <property type="component" value="Chromosome"/>
</dbReference>
<dbReference type="RefSeq" id="WP_143533849.1">
    <property type="nucleotide sequence ID" value="NZ_JAWXXX010000001.1"/>
</dbReference>
<dbReference type="InterPro" id="IPR027417">
    <property type="entry name" value="P-loop_NTPase"/>
</dbReference>
<reference evidence="3" key="2">
    <citation type="submission" date="2023-11" db="EMBL/GenBank/DDBJ databases">
        <title>MicrobeMod: A computational toolkit for identifying prokaryotic methylation and restriction-modification with nanopore sequencing.</title>
        <authorList>
            <person name="Crits-Christoph A."/>
            <person name="Kang S.C."/>
            <person name="Lee H."/>
            <person name="Ostrov N."/>
        </authorList>
    </citation>
    <scope>NUCLEOTIDE SEQUENCE</scope>
    <source>
        <strain evidence="3">ATCC 51242</strain>
    </source>
</reference>
<dbReference type="EMBL" id="JAWXXX010000001">
    <property type="protein sequence ID" value="MDX5893542.1"/>
    <property type="molecule type" value="Genomic_DNA"/>
</dbReference>
<dbReference type="GO" id="GO:0016740">
    <property type="term" value="F:transferase activity"/>
    <property type="evidence" value="ECO:0007669"/>
    <property type="project" value="UniProtKB-KW"/>
</dbReference>
<evidence type="ECO:0000313" key="2">
    <source>
        <dbReference type="EMBL" id="AHY46132.1"/>
    </source>
</evidence>
<dbReference type="InterPro" id="IPR029044">
    <property type="entry name" value="Nucleotide-diphossugar_trans"/>
</dbReference>
<keyword evidence="4" id="KW-1185">Reference proteome</keyword>
<feature type="region of interest" description="Disordered" evidence="1">
    <location>
        <begin position="420"/>
        <end position="441"/>
    </location>
</feature>
<evidence type="ECO:0000313" key="4">
    <source>
        <dbReference type="Proteomes" id="UP000025229"/>
    </source>
</evidence>
<dbReference type="Pfam" id="PF13469">
    <property type="entry name" value="Sulfotransfer_3"/>
    <property type="match status" value="1"/>
</dbReference>
<dbReference type="eggNOG" id="COG0463">
    <property type="taxonomic scope" value="Bacteria"/>
</dbReference>
<proteinExistence type="predicted"/>
<accession>A0A023X100</accession>
<feature type="compositionally biased region" description="Basic and acidic residues" evidence="1">
    <location>
        <begin position="425"/>
        <end position="441"/>
    </location>
</feature>
<dbReference type="Pfam" id="PF13704">
    <property type="entry name" value="Glyco_tranf_2_4"/>
    <property type="match status" value="1"/>
</dbReference>
<reference evidence="2 4" key="1">
    <citation type="submission" date="2014-03" db="EMBL/GenBank/DDBJ databases">
        <title>Complete genome sequence of the Radio-Resistant Rubrobacter radiotolerans RSPS-4.</title>
        <authorList>
            <person name="Egas C.C."/>
            <person name="Barroso C.C."/>
            <person name="Froufe H.J.C."/>
            <person name="Pacheco J.J."/>
            <person name="Albuquerque L.L."/>
            <person name="da Costa M.M.S."/>
        </authorList>
    </citation>
    <scope>NUCLEOTIDE SEQUENCE [LARGE SCALE GENOMIC DNA]</scope>
    <source>
        <strain evidence="2 4">RSPS-4</strain>
    </source>
</reference>
<dbReference type="SUPFAM" id="SSF52540">
    <property type="entry name" value="P-loop containing nucleoside triphosphate hydrolases"/>
    <property type="match status" value="1"/>
</dbReference>
<keyword evidence="2" id="KW-0808">Transferase</keyword>
<dbReference type="AlphaFoldDB" id="A0A023X100"/>
<dbReference type="CDD" id="cd00761">
    <property type="entry name" value="Glyco_tranf_GTA_type"/>
    <property type="match status" value="1"/>
</dbReference>
<feature type="region of interest" description="Disordered" evidence="1">
    <location>
        <begin position="797"/>
        <end position="821"/>
    </location>
</feature>
<feature type="compositionally biased region" description="Basic and acidic residues" evidence="1">
    <location>
        <begin position="494"/>
        <end position="506"/>
    </location>
</feature>
<dbReference type="HOGENOM" id="CLU_339447_0_0_11"/>
<dbReference type="STRING" id="42256.RradSPS_0849"/>
<evidence type="ECO:0000313" key="3">
    <source>
        <dbReference type="EMBL" id="MDX5893542.1"/>
    </source>
</evidence>
<organism evidence="2 4">
    <name type="scientific">Rubrobacter radiotolerans</name>
    <name type="common">Arthrobacter radiotolerans</name>
    <dbReference type="NCBI Taxonomy" id="42256"/>
    <lineage>
        <taxon>Bacteria</taxon>
        <taxon>Bacillati</taxon>
        <taxon>Actinomycetota</taxon>
        <taxon>Rubrobacteria</taxon>
        <taxon>Rubrobacterales</taxon>
        <taxon>Rubrobacteraceae</taxon>
        <taxon>Rubrobacter</taxon>
    </lineage>
</organism>
<name>A0A023X100_RUBRA</name>
<dbReference type="SUPFAM" id="SSF53448">
    <property type="entry name" value="Nucleotide-diphospho-sugar transferases"/>
    <property type="match status" value="1"/>
</dbReference>
<sequence>MTAPGRVPTGRLAMGPKRPQETRFERYLFKPARKRILRSEVKLLHGPEQVTYRPDELVVVCLVRDGEPYIEQFVEHYLNDLEARHIVFLDNGSSDGTVELASRYAKDGVTVLLSKLPYREYKYLFKQYLHERFGRERWTLYVDADELFDYPYSEAVGLGAFLGYLNRKGYTAVAAQMLDMFPERPLISASVAGTVSLKEEHRFYDISQLWRSSIKNNTHLSGNHVEDHAVIETISGGIRSLLFDVAPKLTKFPLIFSDGRVTPSNNSSHRVDGARIADLSCVLYHYKFLQSFRDHARRAVKEGNYFADSFQYKKYLEVLEKSPELHIKRETSRELDGSDELIERGFLFVSEDYATLADTEERRLLNEGPQTETPEEIREALLRARQRERRQGQEIGELSRRLEEREREIGRLTRQLRRSERRLRNRENRGGGEAGDPAREVRELKRQLHEIRTSRSWRLITKLQGIKTRTLGPKGKGGPESEGPSKPLAQVVAEQREKSEPRSSERFSEELRPLFVGGCQRSGTTAFIDYLNEHEEILVCHERYKRLRRDRIAPDLFTFERILDYRPRETNKPQNIDLYVKRHADIIARKDPARLRWIGDKNPGFINTMDLLLKNNPGARFIMLYRPVEEVAESWADRAKNPDDPWLGGKDGFSLGVEAWNEAMRSLRTFVEGSDLPRVLVVSYHDFFVRNERCIPLISRFLGVEIDDEVRSSWADASLKFQSDRRAKDPLTPEQELFIREHADREAEAWVLDRIERQWSEPSLYVREGTESLLRALDENEALAWRTARRARELEEELSRERRRRAKPKDNAKKRASLSGKIARIRRIVNSRLSGKG</sequence>
<dbReference type="OrthoDB" id="565316at2"/>
<dbReference type="Gene3D" id="3.90.550.10">
    <property type="entry name" value="Spore Coat Polysaccharide Biosynthesis Protein SpsA, Chain A"/>
    <property type="match status" value="1"/>
</dbReference>
<dbReference type="Gene3D" id="3.40.50.300">
    <property type="entry name" value="P-loop containing nucleotide triphosphate hydrolases"/>
    <property type="match status" value="1"/>
</dbReference>
<feature type="region of interest" description="Disordered" evidence="1">
    <location>
        <begin position="468"/>
        <end position="506"/>
    </location>
</feature>
<dbReference type="Proteomes" id="UP001281130">
    <property type="component" value="Unassembled WGS sequence"/>
</dbReference>
<gene>
    <name evidence="2" type="ORF">RradSPS_0849</name>
    <name evidence="3" type="ORF">SIL72_05805</name>
</gene>
<evidence type="ECO:0000256" key="1">
    <source>
        <dbReference type="SAM" id="MobiDB-lite"/>
    </source>
</evidence>
<dbReference type="EMBL" id="CP007514">
    <property type="protein sequence ID" value="AHY46132.1"/>
    <property type="molecule type" value="Genomic_DNA"/>
</dbReference>
<protein>
    <submittedName>
        <fullName evidence="2">Glycosyl transferase family 2</fullName>
    </submittedName>
    <submittedName>
        <fullName evidence="3">Sulfotransferase</fullName>
    </submittedName>
</protein>